<dbReference type="EMBL" id="JAQQBR010001832">
    <property type="protein sequence ID" value="KAK0167011.1"/>
    <property type="molecule type" value="Genomic_DNA"/>
</dbReference>
<dbReference type="InterPro" id="IPR055299">
    <property type="entry name" value="TIMMDC1"/>
</dbReference>
<evidence type="ECO:0000256" key="5">
    <source>
        <dbReference type="ARBA" id="ARBA00023136"/>
    </source>
</evidence>
<dbReference type="Proteomes" id="UP001168972">
    <property type="component" value="Unassembled WGS sequence"/>
</dbReference>
<dbReference type="Pfam" id="PF02466">
    <property type="entry name" value="Tim17"/>
    <property type="match status" value="1"/>
</dbReference>
<organism evidence="9 10">
    <name type="scientific">Microctonus hyperodae</name>
    <name type="common">Parasitoid wasp</name>
    <dbReference type="NCBI Taxonomy" id="165561"/>
    <lineage>
        <taxon>Eukaryota</taxon>
        <taxon>Metazoa</taxon>
        <taxon>Ecdysozoa</taxon>
        <taxon>Arthropoda</taxon>
        <taxon>Hexapoda</taxon>
        <taxon>Insecta</taxon>
        <taxon>Pterygota</taxon>
        <taxon>Neoptera</taxon>
        <taxon>Endopterygota</taxon>
        <taxon>Hymenoptera</taxon>
        <taxon>Apocrita</taxon>
        <taxon>Ichneumonoidea</taxon>
        <taxon>Braconidae</taxon>
        <taxon>Euphorinae</taxon>
        <taxon>Microctonus</taxon>
    </lineage>
</organism>
<gene>
    <name evidence="9" type="ORF">PV327_004466</name>
</gene>
<reference evidence="9" key="1">
    <citation type="journal article" date="2023" name="bioRxiv">
        <title>Scaffold-level genome assemblies of two parasitoid biocontrol wasps reveal the parthenogenesis mechanism and an associated novel virus.</title>
        <authorList>
            <person name="Inwood S."/>
            <person name="Skelly J."/>
            <person name="Guhlin J."/>
            <person name="Harrop T."/>
            <person name="Goldson S."/>
            <person name="Dearden P."/>
        </authorList>
    </citation>
    <scope>NUCLEOTIDE SEQUENCE</scope>
    <source>
        <strain evidence="9">Lincoln</strain>
        <tissue evidence="9">Whole body</tissue>
    </source>
</reference>
<comment type="subcellular location">
    <subcellularLocation>
        <location evidence="1">Membrane</location>
        <topology evidence="1">Multi-pass membrane protein</topology>
    </subcellularLocation>
</comment>
<evidence type="ECO:0000313" key="10">
    <source>
        <dbReference type="Proteomes" id="UP001168972"/>
    </source>
</evidence>
<keyword evidence="3 8" id="KW-0812">Transmembrane</keyword>
<evidence type="ECO:0000256" key="1">
    <source>
        <dbReference type="ARBA" id="ARBA00004141"/>
    </source>
</evidence>
<feature type="transmembrane region" description="Helical" evidence="8">
    <location>
        <begin position="132"/>
        <end position="150"/>
    </location>
</feature>
<proteinExistence type="inferred from homology"/>
<evidence type="ECO:0000256" key="7">
    <source>
        <dbReference type="ARBA" id="ARBA00041344"/>
    </source>
</evidence>
<protein>
    <recommendedName>
        <fullName evidence="6">Complex I assembly factor TIMMDC1, mitochondrial</fullName>
    </recommendedName>
    <alternativeName>
        <fullName evidence="7">Translocase of inner mitochondrial membrane domain-containing protein 1</fullName>
    </alternativeName>
</protein>
<comment type="similarity">
    <text evidence="2">Belongs to the Tim17/Tim22/Tim23 family.</text>
</comment>
<evidence type="ECO:0000256" key="2">
    <source>
        <dbReference type="ARBA" id="ARBA00008444"/>
    </source>
</evidence>
<sequence length="269" mass="29492">MNMARFFRAIPAGRIAFGSLFGEADYDKILTPGYEDLIPPKPVGLAGIRYVFSPNKYGQLTPELITVIHMTFCSTLGGILLGAYLNGKRAFQDFMENNQATQFANQMDAKRKIQDTVVLSMGKGALKWGTRIGVFSFLFLTSSTALAAYIGHHGFVEFIAAGVITGSLLKLDMGIKGMIAGGVAGSLLGTVAGILSSIVLYLTGTSMESIEKSQYELKKFRKELILEKMHKLVEDDYENLAESKISKDKSLDDIEDIKDIKEDVNPVKK</sequence>
<dbReference type="GO" id="GO:0032981">
    <property type="term" value="P:mitochondrial respiratory chain complex I assembly"/>
    <property type="evidence" value="ECO:0007669"/>
    <property type="project" value="InterPro"/>
</dbReference>
<evidence type="ECO:0000313" key="9">
    <source>
        <dbReference type="EMBL" id="KAK0167011.1"/>
    </source>
</evidence>
<keyword evidence="4 8" id="KW-1133">Transmembrane helix</keyword>
<dbReference type="PANTHER" id="PTHR13002">
    <property type="entry name" value="C3ORF1 PROTEIN-RELATED"/>
    <property type="match status" value="1"/>
</dbReference>
<accession>A0AA39FCR8</accession>
<feature type="transmembrane region" description="Helical" evidence="8">
    <location>
        <begin position="178"/>
        <end position="202"/>
    </location>
</feature>
<comment type="caution">
    <text evidence="9">The sequence shown here is derived from an EMBL/GenBank/DDBJ whole genome shotgun (WGS) entry which is preliminary data.</text>
</comment>
<dbReference type="GO" id="GO:0005739">
    <property type="term" value="C:mitochondrion"/>
    <property type="evidence" value="ECO:0007669"/>
    <property type="project" value="TreeGrafter"/>
</dbReference>
<feature type="transmembrane region" description="Helical" evidence="8">
    <location>
        <begin position="64"/>
        <end position="85"/>
    </location>
</feature>
<evidence type="ECO:0000256" key="3">
    <source>
        <dbReference type="ARBA" id="ARBA00022692"/>
    </source>
</evidence>
<name>A0AA39FCR8_MICHY</name>
<evidence type="ECO:0000256" key="6">
    <source>
        <dbReference type="ARBA" id="ARBA00040778"/>
    </source>
</evidence>
<dbReference type="GO" id="GO:0016020">
    <property type="term" value="C:membrane"/>
    <property type="evidence" value="ECO:0007669"/>
    <property type="project" value="UniProtKB-SubCell"/>
</dbReference>
<dbReference type="AlphaFoldDB" id="A0AA39FCR8"/>
<evidence type="ECO:0000256" key="8">
    <source>
        <dbReference type="SAM" id="Phobius"/>
    </source>
</evidence>
<evidence type="ECO:0000256" key="4">
    <source>
        <dbReference type="ARBA" id="ARBA00022989"/>
    </source>
</evidence>
<dbReference type="PANTHER" id="PTHR13002:SF1">
    <property type="entry name" value="COMPLEX I ASSEMBLY FACTOR TIMMDC1, MITOCHONDRIAL"/>
    <property type="match status" value="1"/>
</dbReference>
<keyword evidence="5 8" id="KW-0472">Membrane</keyword>
<reference evidence="9" key="2">
    <citation type="submission" date="2023-03" db="EMBL/GenBank/DDBJ databases">
        <authorList>
            <person name="Inwood S.N."/>
            <person name="Skelly J.G."/>
            <person name="Guhlin J."/>
            <person name="Harrop T.W.R."/>
            <person name="Goldson S.G."/>
            <person name="Dearden P.K."/>
        </authorList>
    </citation>
    <scope>NUCLEOTIDE SEQUENCE</scope>
    <source>
        <strain evidence="9">Lincoln</strain>
        <tissue evidence="9">Whole body</tissue>
    </source>
</reference>
<keyword evidence="10" id="KW-1185">Reference proteome</keyword>